<keyword evidence="3" id="KW-1185">Reference proteome</keyword>
<evidence type="ECO:0000313" key="3">
    <source>
        <dbReference type="Proteomes" id="UP001597112"/>
    </source>
</evidence>
<dbReference type="SUPFAM" id="SSF109854">
    <property type="entry name" value="DinB/YfiT-like putative metalloenzymes"/>
    <property type="match status" value="1"/>
</dbReference>
<dbReference type="Pfam" id="PF12867">
    <property type="entry name" value="DinB_2"/>
    <property type="match status" value="1"/>
</dbReference>
<dbReference type="EMBL" id="JBHTKA010000008">
    <property type="protein sequence ID" value="MFD1002531.1"/>
    <property type="molecule type" value="Genomic_DNA"/>
</dbReference>
<proteinExistence type="predicted"/>
<reference evidence="3" key="1">
    <citation type="journal article" date="2019" name="Int. J. Syst. Evol. Microbiol.">
        <title>The Global Catalogue of Microorganisms (GCM) 10K type strain sequencing project: providing services to taxonomists for standard genome sequencing and annotation.</title>
        <authorList>
            <consortium name="The Broad Institute Genomics Platform"/>
            <consortium name="The Broad Institute Genome Sequencing Center for Infectious Disease"/>
            <person name="Wu L."/>
            <person name="Ma J."/>
        </authorList>
    </citation>
    <scope>NUCLEOTIDE SEQUENCE [LARGE SCALE GENOMIC DNA]</scope>
    <source>
        <strain evidence="3">CCUG 58938</strain>
    </source>
</reference>
<dbReference type="Gene3D" id="1.20.120.450">
    <property type="entry name" value="dinb family like domain"/>
    <property type="match status" value="1"/>
</dbReference>
<organism evidence="2 3">
    <name type="scientific">Ohtaekwangia kribbensis</name>
    <dbReference type="NCBI Taxonomy" id="688913"/>
    <lineage>
        <taxon>Bacteria</taxon>
        <taxon>Pseudomonadati</taxon>
        <taxon>Bacteroidota</taxon>
        <taxon>Cytophagia</taxon>
        <taxon>Cytophagales</taxon>
        <taxon>Fulvivirgaceae</taxon>
        <taxon>Ohtaekwangia</taxon>
    </lineage>
</organism>
<dbReference type="InterPro" id="IPR024775">
    <property type="entry name" value="DinB-like"/>
</dbReference>
<dbReference type="Proteomes" id="UP001597112">
    <property type="component" value="Unassembled WGS sequence"/>
</dbReference>
<comment type="caution">
    <text evidence="2">The sequence shown here is derived from an EMBL/GenBank/DDBJ whole genome shotgun (WGS) entry which is preliminary data.</text>
</comment>
<dbReference type="RefSeq" id="WP_377583767.1">
    <property type="nucleotide sequence ID" value="NZ_JBHTKA010000008.1"/>
</dbReference>
<dbReference type="InterPro" id="IPR034660">
    <property type="entry name" value="DinB/YfiT-like"/>
</dbReference>
<accession>A0ABW3KAA5</accession>
<gene>
    <name evidence="2" type="ORF">ACFQ21_24615</name>
</gene>
<name>A0ABW3KAA5_9BACT</name>
<protein>
    <submittedName>
        <fullName evidence="2">DinB family protein</fullName>
    </submittedName>
</protein>
<sequence length="174" mass="20063">MHPLLLKRFNALEADRQKLLLTLTALPQDILFHAPPGKWSVNQILTHLLTSEKLSLLYMRKKSLGIQTISNSGTREALKLIVLKVSQRLPLKFKAPGILIEHTPEALPLPQAIEQWNAVRSDLRKFLEGITDQNIRKMIYKHPVVGMLDVMQAMAFFHEHIHHHWPQVKNLLKK</sequence>
<evidence type="ECO:0000313" key="2">
    <source>
        <dbReference type="EMBL" id="MFD1002531.1"/>
    </source>
</evidence>
<feature type="domain" description="DinB-like" evidence="1">
    <location>
        <begin position="11"/>
        <end position="167"/>
    </location>
</feature>
<evidence type="ECO:0000259" key="1">
    <source>
        <dbReference type="Pfam" id="PF12867"/>
    </source>
</evidence>